<dbReference type="PROSITE" id="PS51257">
    <property type="entry name" value="PROKAR_LIPOPROTEIN"/>
    <property type="match status" value="1"/>
</dbReference>
<dbReference type="PANTHER" id="PTHR30024:SF47">
    <property type="entry name" value="TAURINE-BINDING PERIPLASMIC PROTEIN"/>
    <property type="match status" value="1"/>
</dbReference>
<comment type="similarity">
    <text evidence="2">Belongs to the bacterial solute-binding protein SsuA/TauA family.</text>
</comment>
<evidence type="ECO:0000256" key="3">
    <source>
        <dbReference type="ARBA" id="ARBA00022729"/>
    </source>
</evidence>
<dbReference type="PANTHER" id="PTHR30024">
    <property type="entry name" value="ALIPHATIC SULFONATES-BINDING PROTEIN-RELATED"/>
    <property type="match status" value="1"/>
</dbReference>
<dbReference type="CDD" id="cd01008">
    <property type="entry name" value="PBP2_NrtA_SsuA_CpmA_like"/>
    <property type="match status" value="1"/>
</dbReference>
<proteinExistence type="inferred from homology"/>
<protein>
    <submittedName>
        <fullName evidence="5">Lipoprotein</fullName>
    </submittedName>
</protein>
<accession>A0ABQ0MHP9</accession>
<evidence type="ECO:0000313" key="6">
    <source>
        <dbReference type="Proteomes" id="UP000194153"/>
    </source>
</evidence>
<dbReference type="Gene3D" id="3.40.190.10">
    <property type="entry name" value="Periplasmic binding protein-like II"/>
    <property type="match status" value="1"/>
</dbReference>
<comment type="subcellular location">
    <subcellularLocation>
        <location evidence="1">Periplasm</location>
    </subcellularLocation>
</comment>
<keyword evidence="6" id="KW-1185">Reference proteome</keyword>
<dbReference type="Proteomes" id="UP000194153">
    <property type="component" value="Unassembled WGS sequence"/>
</dbReference>
<reference evidence="5 6" key="1">
    <citation type="submission" date="2017-04" db="EMBL/GenBank/DDBJ databases">
        <authorList>
            <consortium name="Geobacter pelophilus Genome Sequencing"/>
            <person name="Aoyagi T."/>
            <person name="Koike H."/>
            <person name="Hori T."/>
        </authorList>
    </citation>
    <scope>NUCLEOTIDE SEQUENCE [LARGE SCALE GENOMIC DNA]</scope>
    <source>
        <strain evidence="5 6">Drf2</strain>
    </source>
</reference>
<evidence type="ECO:0000256" key="4">
    <source>
        <dbReference type="SAM" id="SignalP"/>
    </source>
</evidence>
<dbReference type="Pfam" id="PF13379">
    <property type="entry name" value="NMT1_2"/>
    <property type="match status" value="1"/>
</dbReference>
<evidence type="ECO:0000256" key="1">
    <source>
        <dbReference type="ARBA" id="ARBA00004418"/>
    </source>
</evidence>
<sequence>MMKMARPLVLALIACLTLFGCSQQPGSGQGSPPNASSSAAPAKPVKHDSYRFNTAQGIDIGIQPLTLPEGSVAELISRDRVLFKRLSRSGMQLQLLPFYKGKDIGDLIATGELEGGFFADMPALTAAATGDVVLLAMLKQGAASIVARRPMLVKELEGKRVGTAIGSAAHFTLLRALGNEGLTEKDVEIVPMEVSEMARALYSGRIDAFCAWEPTPAMAFASYPDFHLVHKGLNYGFLCLRRDFVTRHPAETREIVAAVARACLWMREPGQLEQVARWTIESATKFQGEPFSLKPEQMISITRNDLLQVQHSPRIPETLLREQEVLYQKFLFLKKIGKIPENVSWARVRGSIDIFMLRGVMAESDRYDLRWFDYRGNKGTGGSR</sequence>
<dbReference type="SUPFAM" id="SSF53850">
    <property type="entry name" value="Periplasmic binding protein-like II"/>
    <property type="match status" value="1"/>
</dbReference>
<organism evidence="5 6">
    <name type="scientific">Geoanaerobacter pelophilus</name>
    <dbReference type="NCBI Taxonomy" id="60036"/>
    <lineage>
        <taxon>Bacteria</taxon>
        <taxon>Pseudomonadati</taxon>
        <taxon>Thermodesulfobacteriota</taxon>
        <taxon>Desulfuromonadia</taxon>
        <taxon>Geobacterales</taxon>
        <taxon>Geobacteraceae</taxon>
        <taxon>Geoanaerobacter</taxon>
    </lineage>
</organism>
<feature type="chain" id="PRO_5047125172" evidence="4">
    <location>
        <begin position="23"/>
        <end position="384"/>
    </location>
</feature>
<evidence type="ECO:0000256" key="2">
    <source>
        <dbReference type="ARBA" id="ARBA00010742"/>
    </source>
</evidence>
<comment type="caution">
    <text evidence="5">The sequence shown here is derived from an EMBL/GenBank/DDBJ whole genome shotgun (WGS) entry which is preliminary data.</text>
</comment>
<reference evidence="6" key="2">
    <citation type="submission" date="2017-05" db="EMBL/GenBank/DDBJ databases">
        <title>Draft genome sequence of Geobacter pelophilus, a iron(III)-reducing bacteria.</title>
        <authorList>
            <person name="Aoyagi T."/>
            <person name="Koike H."/>
            <person name="Morita T."/>
            <person name="Sato Y."/>
            <person name="Habe H."/>
            <person name="Hori T."/>
        </authorList>
    </citation>
    <scope>NUCLEOTIDE SEQUENCE [LARGE SCALE GENOMIC DNA]</scope>
    <source>
        <strain evidence="6">Drf2</strain>
    </source>
</reference>
<name>A0ABQ0MHP9_9BACT</name>
<dbReference type="EMBL" id="BDQG01000001">
    <property type="protein sequence ID" value="GAW66608.1"/>
    <property type="molecule type" value="Genomic_DNA"/>
</dbReference>
<keyword evidence="5" id="KW-0449">Lipoprotein</keyword>
<gene>
    <name evidence="5" type="ORF">GPEL0_01r2050</name>
</gene>
<keyword evidence="3 4" id="KW-0732">Signal</keyword>
<evidence type="ECO:0000313" key="5">
    <source>
        <dbReference type="EMBL" id="GAW66608.1"/>
    </source>
</evidence>
<feature type="signal peptide" evidence="4">
    <location>
        <begin position="1"/>
        <end position="22"/>
    </location>
</feature>